<organism evidence="2 3">
    <name type="scientific">Streptomyces tubbatahanensis</name>
    <dbReference type="NCBI Taxonomy" id="2923272"/>
    <lineage>
        <taxon>Bacteria</taxon>
        <taxon>Bacillati</taxon>
        <taxon>Actinomycetota</taxon>
        <taxon>Actinomycetes</taxon>
        <taxon>Kitasatosporales</taxon>
        <taxon>Streptomycetaceae</taxon>
        <taxon>Streptomyces</taxon>
    </lineage>
</organism>
<dbReference type="RefSeq" id="WP_242755410.1">
    <property type="nucleotide sequence ID" value="NZ_CP093846.1"/>
</dbReference>
<proteinExistence type="predicted"/>
<keyword evidence="3" id="KW-1185">Reference proteome</keyword>
<dbReference type="SUPFAM" id="SSF46785">
    <property type="entry name" value="Winged helix' DNA-binding domain"/>
    <property type="match status" value="1"/>
</dbReference>
<dbReference type="InterPro" id="IPR000835">
    <property type="entry name" value="HTH_MarR-typ"/>
</dbReference>
<accession>A0ABY3XYZ0</accession>
<dbReference type="SMART" id="SM00347">
    <property type="entry name" value="HTH_MARR"/>
    <property type="match status" value="1"/>
</dbReference>
<evidence type="ECO:0000313" key="2">
    <source>
        <dbReference type="EMBL" id="UNS99605.1"/>
    </source>
</evidence>
<evidence type="ECO:0000313" key="3">
    <source>
        <dbReference type="Proteomes" id="UP001202244"/>
    </source>
</evidence>
<dbReference type="PROSITE" id="PS50995">
    <property type="entry name" value="HTH_MARR_2"/>
    <property type="match status" value="1"/>
</dbReference>
<dbReference type="PANTHER" id="PTHR33164">
    <property type="entry name" value="TRANSCRIPTIONAL REGULATOR, MARR FAMILY"/>
    <property type="match status" value="1"/>
</dbReference>
<protein>
    <submittedName>
        <fullName evidence="2">MarR family transcriptional regulator</fullName>
    </submittedName>
</protein>
<feature type="domain" description="HTH marR-type" evidence="1">
    <location>
        <begin position="21"/>
        <end position="151"/>
    </location>
</feature>
<dbReference type="InterPro" id="IPR039422">
    <property type="entry name" value="MarR/SlyA-like"/>
</dbReference>
<name>A0ABY3XYZ0_9ACTN</name>
<dbReference type="Proteomes" id="UP001202244">
    <property type="component" value="Chromosome"/>
</dbReference>
<dbReference type="PRINTS" id="PR00598">
    <property type="entry name" value="HTHMARR"/>
</dbReference>
<dbReference type="Gene3D" id="1.10.10.10">
    <property type="entry name" value="Winged helix-like DNA-binding domain superfamily/Winged helix DNA-binding domain"/>
    <property type="match status" value="1"/>
</dbReference>
<dbReference type="Pfam" id="PF12802">
    <property type="entry name" value="MarR_2"/>
    <property type="match status" value="1"/>
</dbReference>
<dbReference type="InterPro" id="IPR036388">
    <property type="entry name" value="WH-like_DNA-bd_sf"/>
</dbReference>
<dbReference type="PANTHER" id="PTHR33164:SF99">
    <property type="entry name" value="MARR FAMILY REGULATORY PROTEIN"/>
    <property type="match status" value="1"/>
</dbReference>
<dbReference type="EMBL" id="CP093846">
    <property type="protein sequence ID" value="UNS99605.1"/>
    <property type="molecule type" value="Genomic_DNA"/>
</dbReference>
<sequence length="173" mass="18379">MPESSSSREPRPADDAQDDRWCMAVRLLGRVEKQLDGALQHEHGLPLSDYRALCALSRTDSGSSLRMGELADRIGLKDSTVTRLVGRLEKRGLAERSSGSGDGRTVTTSITPAGRQRYAAATPTYRAALGGALESARANVYLLDLAAWVLTGESSVHGAPALQNTDKGPTSAT</sequence>
<reference evidence="2 3" key="1">
    <citation type="journal article" date="2023" name="Microbiol. Spectr.">
        <title>Synergy between Genome Mining, Metabolomics, and Bioinformatics Uncovers Antibacterial Chlorinated Carbazole Alkaloids and Their Biosynthetic Gene Cluster from Streptomyces tubbatahanensis sp. nov., a Novel Actinomycete Isolated from Sulu Sea, Philippines.</title>
        <authorList>
            <person name="Tenebro C.P."/>
            <person name="Trono D.J.V.L."/>
            <person name="Balida L.A.P."/>
            <person name="Bayog L.K.A."/>
            <person name="Bruna J.R."/>
            <person name="Sabido E.M."/>
            <person name="Caspe D.P.C."/>
            <person name="de Los Santos E.L.C."/>
            <person name="Saludes J.P."/>
            <person name="Dalisay D.S."/>
        </authorList>
    </citation>
    <scope>NUCLEOTIDE SEQUENCE [LARGE SCALE GENOMIC DNA]</scope>
    <source>
        <strain evidence="2 3">DSD3025</strain>
    </source>
</reference>
<evidence type="ECO:0000259" key="1">
    <source>
        <dbReference type="PROSITE" id="PS50995"/>
    </source>
</evidence>
<dbReference type="InterPro" id="IPR036390">
    <property type="entry name" value="WH_DNA-bd_sf"/>
</dbReference>
<gene>
    <name evidence="2" type="ORF">MMF93_26520</name>
</gene>